<dbReference type="PANTHER" id="PTHR11586:SF37">
    <property type="entry name" value="TRNA-BINDING DOMAIN-CONTAINING PROTEIN"/>
    <property type="match status" value="1"/>
</dbReference>
<dbReference type="InterPro" id="IPR051270">
    <property type="entry name" value="Tyrosine-tRNA_ligase_regulator"/>
</dbReference>
<dbReference type="KEGG" id="nev:NTE_02641"/>
<proteinExistence type="predicted"/>
<dbReference type="eggNOG" id="arCOG01136">
    <property type="taxonomic scope" value="Archaea"/>
</dbReference>
<dbReference type="HOGENOM" id="CLU_065946_3_1_2"/>
<organism evidence="4 5">
    <name type="scientific">Candidatus Nitrososphaera evergladensis SR1</name>
    <dbReference type="NCBI Taxonomy" id="1459636"/>
    <lineage>
        <taxon>Archaea</taxon>
        <taxon>Nitrososphaerota</taxon>
        <taxon>Nitrososphaeria</taxon>
        <taxon>Nitrososphaerales</taxon>
        <taxon>Nitrososphaeraceae</taxon>
        <taxon>Nitrososphaera</taxon>
    </lineage>
</organism>
<accession>A0A075MZL6</accession>
<dbReference type="Proteomes" id="UP000028194">
    <property type="component" value="Chromosome"/>
</dbReference>
<keyword evidence="5" id="KW-1185">Reference proteome</keyword>
<dbReference type="InterPro" id="IPR012340">
    <property type="entry name" value="NA-bd_OB-fold"/>
</dbReference>
<evidence type="ECO:0000313" key="4">
    <source>
        <dbReference type="EMBL" id="AIF84684.1"/>
    </source>
</evidence>
<dbReference type="SUPFAM" id="SSF50249">
    <property type="entry name" value="Nucleic acid-binding proteins"/>
    <property type="match status" value="1"/>
</dbReference>
<evidence type="ECO:0000256" key="2">
    <source>
        <dbReference type="ARBA" id="ARBA00022884"/>
    </source>
</evidence>
<gene>
    <name evidence="4" type="ORF">NTE_02641</name>
</gene>
<dbReference type="Gene3D" id="2.40.50.140">
    <property type="entry name" value="Nucleic acid-binding proteins"/>
    <property type="match status" value="1"/>
</dbReference>
<dbReference type="InterPro" id="IPR002547">
    <property type="entry name" value="tRNA-bd_dom"/>
</dbReference>
<dbReference type="AlphaFoldDB" id="A0A075MZL6"/>
<evidence type="ECO:0000313" key="5">
    <source>
        <dbReference type="Proteomes" id="UP000028194"/>
    </source>
</evidence>
<dbReference type="Pfam" id="PF01588">
    <property type="entry name" value="tRNA_bind"/>
    <property type="match status" value="1"/>
</dbReference>
<dbReference type="PANTHER" id="PTHR11586">
    <property type="entry name" value="TRNA-AMINOACYLATION COFACTOR ARC1 FAMILY MEMBER"/>
    <property type="match status" value="1"/>
</dbReference>
<dbReference type="STRING" id="1459636.NTE_02641"/>
<keyword evidence="1" id="KW-0820">tRNA-binding</keyword>
<name>A0A075MZL6_9ARCH</name>
<feature type="domain" description="TRNA-binding" evidence="3">
    <location>
        <begin position="37"/>
        <end position="138"/>
    </location>
</feature>
<evidence type="ECO:0000259" key="3">
    <source>
        <dbReference type="PROSITE" id="PS50886"/>
    </source>
</evidence>
<reference evidence="4 5" key="1">
    <citation type="journal article" date="2014" name="PLoS ONE">
        <title>Genome Sequence of Candidatus Nitrososphaera evergladensis from Group I.1b Enriched from Everglades Soil Reveals Novel Genomic Features of the Ammonia-Oxidizing Archaea.</title>
        <authorList>
            <person name="Zhalnina K.V."/>
            <person name="Dias R."/>
            <person name="Leonard M.T."/>
            <person name="Dorr de Quadros P."/>
            <person name="Camargo F.A."/>
            <person name="Drew J.C."/>
            <person name="Farmerie W.G."/>
            <person name="Daroub S.H."/>
            <person name="Triplett E.W."/>
        </authorList>
    </citation>
    <scope>NUCLEOTIDE SEQUENCE [LARGE SCALE GENOMIC DNA]</scope>
    <source>
        <strain evidence="4 5">SR1</strain>
    </source>
</reference>
<keyword evidence="2" id="KW-0694">RNA-binding</keyword>
<evidence type="ECO:0000256" key="1">
    <source>
        <dbReference type="ARBA" id="ARBA00022555"/>
    </source>
</evidence>
<dbReference type="PROSITE" id="PS50886">
    <property type="entry name" value="TRBD"/>
    <property type="match status" value="1"/>
</dbReference>
<sequence length="138" mass="15040">MHTNLIAPLLLKKEEYTNMSEQGHDNNNNSNIITFDEFIKVQLRIGKVVSAEAIPGMKKVFKAIVDIGTEKREVAVGAALWIKPEDFVGRTVVICTNLAPRKIGDMTSNGMLLAADGPEGRPVFLTTTEEAPLGAPIH</sequence>
<protein>
    <submittedName>
        <fullName evidence="4">EMAP domain-containing protein</fullName>
    </submittedName>
</protein>
<dbReference type="EMBL" id="CP007174">
    <property type="protein sequence ID" value="AIF84684.1"/>
    <property type="molecule type" value="Genomic_DNA"/>
</dbReference>
<dbReference type="GO" id="GO:0000049">
    <property type="term" value="F:tRNA binding"/>
    <property type="evidence" value="ECO:0007669"/>
    <property type="project" value="UniProtKB-KW"/>
</dbReference>